<dbReference type="Proteomes" id="UP000693946">
    <property type="component" value="Linkage Group LG5"/>
</dbReference>
<evidence type="ECO:0000313" key="3">
    <source>
        <dbReference type="Proteomes" id="UP000693946"/>
    </source>
</evidence>
<organism evidence="2 3">
    <name type="scientific">Solea senegalensis</name>
    <name type="common">Senegalese sole</name>
    <dbReference type="NCBI Taxonomy" id="28829"/>
    <lineage>
        <taxon>Eukaryota</taxon>
        <taxon>Metazoa</taxon>
        <taxon>Chordata</taxon>
        <taxon>Craniata</taxon>
        <taxon>Vertebrata</taxon>
        <taxon>Euteleostomi</taxon>
        <taxon>Actinopterygii</taxon>
        <taxon>Neopterygii</taxon>
        <taxon>Teleostei</taxon>
        <taxon>Neoteleostei</taxon>
        <taxon>Acanthomorphata</taxon>
        <taxon>Carangaria</taxon>
        <taxon>Pleuronectiformes</taxon>
        <taxon>Pleuronectoidei</taxon>
        <taxon>Soleidae</taxon>
        <taxon>Solea</taxon>
    </lineage>
</organism>
<dbReference type="AlphaFoldDB" id="A0AAV6QI11"/>
<accession>A0AAV6QI11</accession>
<feature type="region of interest" description="Disordered" evidence="1">
    <location>
        <begin position="29"/>
        <end position="50"/>
    </location>
</feature>
<feature type="compositionally biased region" description="Basic and acidic residues" evidence="1">
    <location>
        <begin position="29"/>
        <end position="48"/>
    </location>
</feature>
<dbReference type="EMBL" id="JAGKHQ010000017">
    <property type="protein sequence ID" value="KAG7489778.1"/>
    <property type="molecule type" value="Genomic_DNA"/>
</dbReference>
<keyword evidence="3" id="KW-1185">Reference proteome</keyword>
<evidence type="ECO:0000256" key="1">
    <source>
        <dbReference type="SAM" id="MobiDB-lite"/>
    </source>
</evidence>
<gene>
    <name evidence="2" type="ORF">JOB18_020340</name>
</gene>
<proteinExistence type="predicted"/>
<reference evidence="2 3" key="1">
    <citation type="journal article" date="2021" name="Sci. Rep.">
        <title>Chromosome anchoring in Senegalese sole (Solea senegalensis) reveals sex-associated markers and genome rearrangements in flatfish.</title>
        <authorList>
            <person name="Guerrero-Cozar I."/>
            <person name="Gomez-Garrido J."/>
            <person name="Berbel C."/>
            <person name="Martinez-Blanch J.F."/>
            <person name="Alioto T."/>
            <person name="Claros M.G."/>
            <person name="Gagnaire P.A."/>
            <person name="Manchado M."/>
        </authorList>
    </citation>
    <scope>NUCLEOTIDE SEQUENCE [LARGE SCALE GENOMIC DNA]</scope>
    <source>
        <strain evidence="2">Sse05_10M</strain>
    </source>
</reference>
<sequence length="81" mass="9128">MSPAFVSHRDDAESTSLVQCRPRALEVQKRQKTLSERAGEEGERERRTVSPTGRQKRFICECEHLNLCSAAGKSLLLQSVK</sequence>
<name>A0AAV6QI11_SOLSE</name>
<protein>
    <submittedName>
        <fullName evidence="2">Uncharacterized protein</fullName>
    </submittedName>
</protein>
<evidence type="ECO:0000313" key="2">
    <source>
        <dbReference type="EMBL" id="KAG7489778.1"/>
    </source>
</evidence>
<comment type="caution">
    <text evidence="2">The sequence shown here is derived from an EMBL/GenBank/DDBJ whole genome shotgun (WGS) entry which is preliminary data.</text>
</comment>